<protein>
    <submittedName>
        <fullName evidence="1">Uncharacterized protein</fullName>
    </submittedName>
</protein>
<comment type="caution">
    <text evidence="1">The sequence shown here is derived from an EMBL/GenBank/DDBJ whole genome shotgun (WGS) entry which is preliminary data.</text>
</comment>
<keyword evidence="2" id="KW-1185">Reference proteome</keyword>
<gene>
    <name evidence="1" type="ORF">AVEN_3461_1</name>
</gene>
<evidence type="ECO:0000313" key="1">
    <source>
        <dbReference type="EMBL" id="GBO18488.1"/>
    </source>
</evidence>
<accession>A0A4Y2V1I9</accession>
<reference evidence="1 2" key="1">
    <citation type="journal article" date="2019" name="Sci. Rep.">
        <title>Orb-weaving spider Araneus ventricosus genome elucidates the spidroin gene catalogue.</title>
        <authorList>
            <person name="Kono N."/>
            <person name="Nakamura H."/>
            <person name="Ohtoshi R."/>
            <person name="Moran D.A.P."/>
            <person name="Shinohara A."/>
            <person name="Yoshida Y."/>
            <person name="Fujiwara M."/>
            <person name="Mori M."/>
            <person name="Tomita M."/>
            <person name="Arakawa K."/>
        </authorList>
    </citation>
    <scope>NUCLEOTIDE SEQUENCE [LARGE SCALE GENOMIC DNA]</scope>
</reference>
<evidence type="ECO:0000313" key="2">
    <source>
        <dbReference type="Proteomes" id="UP000499080"/>
    </source>
</evidence>
<sequence length="129" mass="15023">MGTRKPSHLWHTQPVLVKSVLTIRLVKLFNFKNDDPSLFQNDPLDWTRQNMSWDLHLKHTSWHLNIETEEAIALLALLSSFGKIRRYGYVKLANFLKNDDPSLFSKTIHWVDTTKYGWDLLPPEAPPGI</sequence>
<dbReference type="EMBL" id="BGPR01042117">
    <property type="protein sequence ID" value="GBO18488.1"/>
    <property type="molecule type" value="Genomic_DNA"/>
</dbReference>
<organism evidence="1 2">
    <name type="scientific">Araneus ventricosus</name>
    <name type="common">Orbweaver spider</name>
    <name type="synonym">Epeira ventricosa</name>
    <dbReference type="NCBI Taxonomy" id="182803"/>
    <lineage>
        <taxon>Eukaryota</taxon>
        <taxon>Metazoa</taxon>
        <taxon>Ecdysozoa</taxon>
        <taxon>Arthropoda</taxon>
        <taxon>Chelicerata</taxon>
        <taxon>Arachnida</taxon>
        <taxon>Araneae</taxon>
        <taxon>Araneomorphae</taxon>
        <taxon>Entelegynae</taxon>
        <taxon>Araneoidea</taxon>
        <taxon>Araneidae</taxon>
        <taxon>Araneus</taxon>
    </lineage>
</organism>
<dbReference type="AlphaFoldDB" id="A0A4Y2V1I9"/>
<proteinExistence type="predicted"/>
<name>A0A4Y2V1I9_ARAVE</name>
<dbReference type="Proteomes" id="UP000499080">
    <property type="component" value="Unassembled WGS sequence"/>
</dbReference>